<evidence type="ECO:0000256" key="3">
    <source>
        <dbReference type="ARBA" id="ARBA00023002"/>
    </source>
</evidence>
<comment type="similarity">
    <text evidence="1">Belongs to the short-chain dehydrogenases/reductases (SDR) family.</text>
</comment>
<dbReference type="Pfam" id="PF13561">
    <property type="entry name" value="adh_short_C2"/>
    <property type="match status" value="1"/>
</dbReference>
<dbReference type="VEuPathDB" id="FungiDB:Z517_05691"/>
<proteinExistence type="inferred from homology"/>
<dbReference type="PANTHER" id="PTHR24321:SF8">
    <property type="entry name" value="ESTRADIOL 17-BETA-DEHYDROGENASE 8-RELATED"/>
    <property type="match status" value="1"/>
</dbReference>
<dbReference type="PANTHER" id="PTHR24321">
    <property type="entry name" value="DEHYDROGENASES, SHORT CHAIN"/>
    <property type="match status" value="1"/>
</dbReference>
<accession>A0A0D2HDV2</accession>
<organism evidence="4 5">
    <name type="scientific">Fonsecaea pedrosoi CBS 271.37</name>
    <dbReference type="NCBI Taxonomy" id="1442368"/>
    <lineage>
        <taxon>Eukaryota</taxon>
        <taxon>Fungi</taxon>
        <taxon>Dikarya</taxon>
        <taxon>Ascomycota</taxon>
        <taxon>Pezizomycotina</taxon>
        <taxon>Eurotiomycetes</taxon>
        <taxon>Chaetothyriomycetidae</taxon>
        <taxon>Chaetothyriales</taxon>
        <taxon>Herpotrichiellaceae</taxon>
        <taxon>Fonsecaea</taxon>
    </lineage>
</organism>
<dbReference type="Gene3D" id="3.40.50.720">
    <property type="entry name" value="NAD(P)-binding Rossmann-like Domain"/>
    <property type="match status" value="1"/>
</dbReference>
<dbReference type="EMBL" id="KN846971">
    <property type="protein sequence ID" value="KIW82664.1"/>
    <property type="molecule type" value="Genomic_DNA"/>
</dbReference>
<protein>
    <submittedName>
        <fullName evidence="4">Unplaced genomic scaffold supercont1.3, whole genome shotgun sequence</fullName>
    </submittedName>
</protein>
<dbReference type="PRINTS" id="PR00080">
    <property type="entry name" value="SDRFAMILY"/>
</dbReference>
<dbReference type="GO" id="GO:0016491">
    <property type="term" value="F:oxidoreductase activity"/>
    <property type="evidence" value="ECO:0007669"/>
    <property type="project" value="UniProtKB-KW"/>
</dbReference>
<evidence type="ECO:0000313" key="4">
    <source>
        <dbReference type="EMBL" id="KIW82664.1"/>
    </source>
</evidence>
<dbReference type="RefSeq" id="XP_013286472.1">
    <property type="nucleotide sequence ID" value="XM_013431018.1"/>
</dbReference>
<evidence type="ECO:0000256" key="2">
    <source>
        <dbReference type="ARBA" id="ARBA00022857"/>
    </source>
</evidence>
<dbReference type="CDD" id="cd05233">
    <property type="entry name" value="SDR_c"/>
    <property type="match status" value="1"/>
</dbReference>
<dbReference type="PRINTS" id="PR00081">
    <property type="entry name" value="GDHRDH"/>
</dbReference>
<evidence type="ECO:0000256" key="1">
    <source>
        <dbReference type="ARBA" id="ARBA00006484"/>
    </source>
</evidence>
<dbReference type="InterPro" id="IPR002347">
    <property type="entry name" value="SDR_fam"/>
</dbReference>
<dbReference type="GeneID" id="25305181"/>
<dbReference type="HOGENOM" id="CLU_010194_1_0_1"/>
<dbReference type="STRING" id="1442368.A0A0D2HDV2"/>
<reference evidence="4 5" key="1">
    <citation type="submission" date="2015-01" db="EMBL/GenBank/DDBJ databases">
        <title>The Genome Sequence of Fonsecaea pedrosoi CBS 271.37.</title>
        <authorList>
            <consortium name="The Broad Institute Genomics Platform"/>
            <person name="Cuomo C."/>
            <person name="de Hoog S."/>
            <person name="Gorbushina A."/>
            <person name="Stielow B."/>
            <person name="Teixiera M."/>
            <person name="Abouelleil A."/>
            <person name="Chapman S.B."/>
            <person name="Priest M."/>
            <person name="Young S.K."/>
            <person name="Wortman J."/>
            <person name="Nusbaum C."/>
            <person name="Birren B."/>
        </authorList>
    </citation>
    <scope>NUCLEOTIDE SEQUENCE [LARGE SCALE GENOMIC DNA]</scope>
    <source>
        <strain evidence="4 5">CBS 271.37</strain>
    </source>
</reference>
<dbReference type="AlphaFoldDB" id="A0A0D2HDV2"/>
<dbReference type="SUPFAM" id="SSF51735">
    <property type="entry name" value="NAD(P)-binding Rossmann-fold domains"/>
    <property type="match status" value="1"/>
</dbReference>
<keyword evidence="5" id="KW-1185">Reference proteome</keyword>
<keyword evidence="3" id="KW-0560">Oxidoreductase</keyword>
<dbReference type="PROSITE" id="PS00061">
    <property type="entry name" value="ADH_SHORT"/>
    <property type="match status" value="1"/>
</dbReference>
<evidence type="ECO:0000313" key="5">
    <source>
        <dbReference type="Proteomes" id="UP000053029"/>
    </source>
</evidence>
<dbReference type="Proteomes" id="UP000053029">
    <property type="component" value="Unassembled WGS sequence"/>
</dbReference>
<keyword evidence="2" id="KW-0521">NADP</keyword>
<dbReference type="InterPro" id="IPR036291">
    <property type="entry name" value="NAD(P)-bd_dom_sf"/>
</dbReference>
<name>A0A0D2HDV2_9EURO</name>
<sequence length="179" mass="19220">MVKFAFEKSCQLDYAFKNVALPQVSKKAHELTAADWERQISITLNGTFLCLKYEVAAMLQTGSGSIVNTSSGAGVIGFLMSVEYSAAKFGVVGLTRTAALDYACDKTRINHVSRGAIRTPMLQSAMDKDPKRKPYVASTNPMKRIADPGEVDEGVVRLLSDAASFVTGSCLAIDGGYLP</sequence>
<dbReference type="InterPro" id="IPR020904">
    <property type="entry name" value="Sc_DH/Rdtase_CS"/>
</dbReference>
<gene>
    <name evidence="4" type="ORF">Z517_05691</name>
</gene>